<protein>
    <submittedName>
        <fullName evidence="1">Uncharacterized protein</fullName>
    </submittedName>
</protein>
<dbReference type="AlphaFoldDB" id="A0A2N9G9Y2"/>
<organism evidence="1">
    <name type="scientific">Fagus sylvatica</name>
    <name type="common">Beechnut</name>
    <dbReference type="NCBI Taxonomy" id="28930"/>
    <lineage>
        <taxon>Eukaryota</taxon>
        <taxon>Viridiplantae</taxon>
        <taxon>Streptophyta</taxon>
        <taxon>Embryophyta</taxon>
        <taxon>Tracheophyta</taxon>
        <taxon>Spermatophyta</taxon>
        <taxon>Magnoliopsida</taxon>
        <taxon>eudicotyledons</taxon>
        <taxon>Gunneridae</taxon>
        <taxon>Pentapetalae</taxon>
        <taxon>rosids</taxon>
        <taxon>fabids</taxon>
        <taxon>Fagales</taxon>
        <taxon>Fagaceae</taxon>
        <taxon>Fagus</taxon>
    </lineage>
</organism>
<gene>
    <name evidence="1" type="ORF">FSB_LOCUS24235</name>
</gene>
<evidence type="ECO:0000313" key="1">
    <source>
        <dbReference type="EMBL" id="SPC96353.1"/>
    </source>
</evidence>
<proteinExistence type="predicted"/>
<reference evidence="1" key="1">
    <citation type="submission" date="2018-02" db="EMBL/GenBank/DDBJ databases">
        <authorList>
            <person name="Cohen D.B."/>
            <person name="Kent A.D."/>
        </authorList>
    </citation>
    <scope>NUCLEOTIDE SEQUENCE</scope>
</reference>
<accession>A0A2N9G9Y2</accession>
<name>A0A2N9G9Y2_FAGSY</name>
<dbReference type="EMBL" id="OIVN01001663">
    <property type="protein sequence ID" value="SPC96353.1"/>
    <property type="molecule type" value="Genomic_DNA"/>
</dbReference>
<sequence length="68" mass="7392">MHVHITDSSESIALDGGKGDEVHALGAYTRNEAEKLFGVVALTEQNDNVTRGENANVAVERVKRGEER</sequence>